<dbReference type="InterPro" id="IPR005110">
    <property type="entry name" value="MoeA_linker/N"/>
</dbReference>
<name>A0ABQ5ZEE0_9HYPH</name>
<comment type="similarity">
    <text evidence="2 4">Belongs to the MoeA family.</text>
</comment>
<comment type="caution">
    <text evidence="6">The sequence shown here is derived from an EMBL/GenBank/DDBJ whole genome shotgun (WGS) entry which is preliminary data.</text>
</comment>
<feature type="domain" description="MoaB/Mog" evidence="5">
    <location>
        <begin position="188"/>
        <end position="327"/>
    </location>
</feature>
<dbReference type="Proteomes" id="UP001156702">
    <property type="component" value="Unassembled WGS sequence"/>
</dbReference>
<dbReference type="Pfam" id="PF00994">
    <property type="entry name" value="MoCF_biosynth"/>
    <property type="match status" value="1"/>
</dbReference>
<comment type="catalytic activity">
    <reaction evidence="3">
        <text>adenylyl-molybdopterin + molybdate = Mo-molybdopterin + AMP + H(+)</text>
        <dbReference type="Rhea" id="RHEA:35047"/>
        <dbReference type="ChEBI" id="CHEBI:15378"/>
        <dbReference type="ChEBI" id="CHEBI:36264"/>
        <dbReference type="ChEBI" id="CHEBI:62727"/>
        <dbReference type="ChEBI" id="CHEBI:71302"/>
        <dbReference type="ChEBI" id="CHEBI:456215"/>
        <dbReference type="EC" id="2.10.1.1"/>
    </reaction>
</comment>
<evidence type="ECO:0000313" key="6">
    <source>
        <dbReference type="EMBL" id="GLR50134.1"/>
    </source>
</evidence>
<dbReference type="PANTHER" id="PTHR10192:SF5">
    <property type="entry name" value="GEPHYRIN"/>
    <property type="match status" value="1"/>
</dbReference>
<keyword evidence="4" id="KW-0500">Molybdenum</keyword>
<dbReference type="CDD" id="cd00887">
    <property type="entry name" value="MoeA"/>
    <property type="match status" value="1"/>
</dbReference>
<keyword evidence="4" id="KW-0501">Molybdenum cofactor biosynthesis</keyword>
<keyword evidence="7" id="KW-1185">Reference proteome</keyword>
<dbReference type="InterPro" id="IPR036425">
    <property type="entry name" value="MoaB/Mog-like_dom_sf"/>
</dbReference>
<dbReference type="SUPFAM" id="SSF53218">
    <property type="entry name" value="Molybdenum cofactor biosynthesis proteins"/>
    <property type="match status" value="1"/>
</dbReference>
<dbReference type="EC" id="2.10.1.1" evidence="4"/>
<dbReference type="InterPro" id="IPR001453">
    <property type="entry name" value="MoaB/Mog_dom"/>
</dbReference>
<organism evidence="6 7">
    <name type="scientific">Shinella yambaruensis</name>
    <dbReference type="NCBI Taxonomy" id="415996"/>
    <lineage>
        <taxon>Bacteria</taxon>
        <taxon>Pseudomonadati</taxon>
        <taxon>Pseudomonadota</taxon>
        <taxon>Alphaproteobacteria</taxon>
        <taxon>Hyphomicrobiales</taxon>
        <taxon>Rhizobiaceae</taxon>
        <taxon>Shinella</taxon>
    </lineage>
</organism>
<dbReference type="InterPro" id="IPR038987">
    <property type="entry name" value="MoeA-like"/>
</dbReference>
<reference evidence="7" key="1">
    <citation type="journal article" date="2019" name="Int. J. Syst. Evol. Microbiol.">
        <title>The Global Catalogue of Microorganisms (GCM) 10K type strain sequencing project: providing services to taxonomists for standard genome sequencing and annotation.</title>
        <authorList>
            <consortium name="The Broad Institute Genomics Platform"/>
            <consortium name="The Broad Institute Genome Sequencing Center for Infectious Disease"/>
            <person name="Wu L."/>
            <person name="Ma J."/>
        </authorList>
    </citation>
    <scope>NUCLEOTIDE SEQUENCE [LARGE SCALE GENOMIC DNA]</scope>
    <source>
        <strain evidence="7">NBRC 102122</strain>
    </source>
</reference>
<dbReference type="EMBL" id="BSOP01000011">
    <property type="protein sequence ID" value="GLR50134.1"/>
    <property type="molecule type" value="Genomic_DNA"/>
</dbReference>
<dbReference type="InterPro" id="IPR036688">
    <property type="entry name" value="MoeA_C_domain_IV_sf"/>
</dbReference>
<dbReference type="Gene3D" id="2.40.340.10">
    <property type="entry name" value="MoeA, C-terminal, domain IV"/>
    <property type="match status" value="1"/>
</dbReference>
<comment type="pathway">
    <text evidence="4">Cofactor biosynthesis; molybdopterin biosynthesis.</text>
</comment>
<comment type="function">
    <text evidence="1 4">Catalyzes the insertion of molybdate into adenylated molybdopterin with the concomitant release of AMP.</text>
</comment>
<evidence type="ECO:0000256" key="4">
    <source>
        <dbReference type="RuleBase" id="RU365090"/>
    </source>
</evidence>
<dbReference type="SUPFAM" id="SSF63882">
    <property type="entry name" value="MoeA N-terminal region -like"/>
    <property type="match status" value="1"/>
</dbReference>
<evidence type="ECO:0000259" key="5">
    <source>
        <dbReference type="SMART" id="SM00852"/>
    </source>
</evidence>
<dbReference type="SMART" id="SM00852">
    <property type="entry name" value="MoCF_biosynth"/>
    <property type="match status" value="1"/>
</dbReference>
<evidence type="ECO:0000256" key="3">
    <source>
        <dbReference type="ARBA" id="ARBA00047317"/>
    </source>
</evidence>
<dbReference type="Gene3D" id="2.170.190.11">
    <property type="entry name" value="Molybdopterin biosynthesis moea protein, domain 3"/>
    <property type="match status" value="1"/>
</dbReference>
<dbReference type="Pfam" id="PF03453">
    <property type="entry name" value="MoeA_N"/>
    <property type="match status" value="1"/>
</dbReference>
<proteinExistence type="inferred from homology"/>
<keyword evidence="4" id="KW-0479">Metal-binding</keyword>
<keyword evidence="4" id="KW-0460">Magnesium</keyword>
<keyword evidence="4" id="KW-0808">Transferase</keyword>
<evidence type="ECO:0000256" key="2">
    <source>
        <dbReference type="ARBA" id="ARBA00010763"/>
    </source>
</evidence>
<sequence length="410" mass="42023">MLGKWRAAAPCTAKMGLREAQTILRSQAEPAGTERVLLGNAGFRILAEPLFARIDSPRETVAAMDGFAVSEKAVQAGCLTFALAGASYPGDSAPAGRDPSAAVRVTTGAPMPPGKDRVIPFELVEETPATIRLAGPLPGARHVRLKASGFEAGQLVLPRGTLLDPAKLLVAAASDNGDVLVHRRPGVRVITNGSELVGAGLAAETGNRVPDSLSLPLLLMARQWGADAVGGMLCPDYAGAIRKAVLAALEDCDVLVIAGGASNGDCDLARPVLRALGLVPFFAGVSIKPGKPVWYGKAGGVHVLGLPGNPAAAMTIARLFLAPLLSTLSGRPFAAALDWQEKPLGAAAEAADPMRDMALFGHRGPDGTVTILPRQSASAQLPLAKAELLVLRPAGGPALPTGAPVPVLDL</sequence>
<dbReference type="Gene3D" id="3.90.105.10">
    <property type="entry name" value="Molybdopterin biosynthesis moea protein, domain 2"/>
    <property type="match status" value="1"/>
</dbReference>
<gene>
    <name evidence="6" type="ORF">GCM10007923_13390</name>
</gene>
<dbReference type="Gene3D" id="3.40.980.10">
    <property type="entry name" value="MoaB/Mog-like domain"/>
    <property type="match status" value="1"/>
</dbReference>
<dbReference type="InterPro" id="IPR036135">
    <property type="entry name" value="MoeA_linker/N_sf"/>
</dbReference>
<evidence type="ECO:0000256" key="1">
    <source>
        <dbReference type="ARBA" id="ARBA00002901"/>
    </source>
</evidence>
<comment type="cofactor">
    <cofactor evidence="4">
        <name>Mg(2+)</name>
        <dbReference type="ChEBI" id="CHEBI:18420"/>
    </cofactor>
</comment>
<protein>
    <recommendedName>
        <fullName evidence="4">Molybdopterin molybdenumtransferase</fullName>
        <ecNumber evidence="4">2.10.1.1</ecNumber>
    </recommendedName>
</protein>
<dbReference type="PANTHER" id="PTHR10192">
    <property type="entry name" value="MOLYBDOPTERIN BIOSYNTHESIS PROTEIN"/>
    <property type="match status" value="1"/>
</dbReference>
<accession>A0ABQ5ZEE0</accession>
<evidence type="ECO:0000313" key="7">
    <source>
        <dbReference type="Proteomes" id="UP001156702"/>
    </source>
</evidence>